<dbReference type="RefSeq" id="WP_023049839.1">
    <property type="nucleotide sequence ID" value="NZ_CP173065.2"/>
</dbReference>
<keyword evidence="4" id="KW-1185">Reference proteome</keyword>
<dbReference type="EMBL" id="AXZF01000011">
    <property type="protein sequence ID" value="ERT69830.1"/>
    <property type="molecule type" value="Genomic_DNA"/>
</dbReference>
<accession>U7VE88</accession>
<evidence type="ECO:0000313" key="3">
    <source>
        <dbReference type="EMBL" id="ERT69830.1"/>
    </source>
</evidence>
<evidence type="ECO:0000313" key="4">
    <source>
        <dbReference type="Proteomes" id="UP000017081"/>
    </source>
</evidence>
<dbReference type="InterPro" id="IPR005543">
    <property type="entry name" value="PASTA_dom"/>
</dbReference>
<keyword evidence="1" id="KW-0812">Transmembrane</keyword>
<dbReference type="STRING" id="1319815.HMPREF0202_00290"/>
<feature type="domain" description="PASTA" evidence="2">
    <location>
        <begin position="31"/>
        <end position="97"/>
    </location>
</feature>
<dbReference type="Proteomes" id="UP000017081">
    <property type="component" value="Unassembled WGS sequence"/>
</dbReference>
<name>U7VE88_9FUSO</name>
<evidence type="ECO:0000256" key="1">
    <source>
        <dbReference type="SAM" id="Phobius"/>
    </source>
</evidence>
<dbReference type="PROSITE" id="PS51178">
    <property type="entry name" value="PASTA"/>
    <property type="match status" value="2"/>
</dbReference>
<dbReference type="AlphaFoldDB" id="U7VE88"/>
<protein>
    <submittedName>
        <fullName evidence="3">PASTA domain protein</fullName>
    </submittedName>
</protein>
<keyword evidence="1" id="KW-0472">Membrane</keyword>
<feature type="transmembrane region" description="Helical" evidence="1">
    <location>
        <begin position="6"/>
        <end position="26"/>
    </location>
</feature>
<feature type="domain" description="PASTA" evidence="2">
    <location>
        <begin position="98"/>
        <end position="164"/>
    </location>
</feature>
<dbReference type="eggNOG" id="COG2815">
    <property type="taxonomic scope" value="Bacteria"/>
</dbReference>
<keyword evidence="1" id="KW-1133">Transmembrane helix</keyword>
<organism evidence="3 4">
    <name type="scientific">Cetobacterium somerae ATCC BAA-474</name>
    <dbReference type="NCBI Taxonomy" id="1319815"/>
    <lineage>
        <taxon>Bacteria</taxon>
        <taxon>Fusobacteriati</taxon>
        <taxon>Fusobacteriota</taxon>
        <taxon>Fusobacteriia</taxon>
        <taxon>Fusobacteriales</taxon>
        <taxon>Fusobacteriaceae</taxon>
        <taxon>Cetobacterium</taxon>
    </lineage>
</organism>
<reference evidence="3 4" key="1">
    <citation type="submission" date="2013-08" db="EMBL/GenBank/DDBJ databases">
        <authorList>
            <person name="Weinstock G."/>
            <person name="Sodergren E."/>
            <person name="Wylie T."/>
            <person name="Fulton L."/>
            <person name="Fulton R."/>
            <person name="Fronick C."/>
            <person name="O'Laughlin M."/>
            <person name="Godfrey J."/>
            <person name="Miner T."/>
            <person name="Herter B."/>
            <person name="Appelbaum E."/>
            <person name="Cordes M."/>
            <person name="Lek S."/>
            <person name="Wollam A."/>
            <person name="Pepin K.H."/>
            <person name="Palsikar V.B."/>
            <person name="Mitreva M."/>
            <person name="Wilson R.K."/>
        </authorList>
    </citation>
    <scope>NUCLEOTIDE SEQUENCE [LARGE SCALE GENOMIC DNA]</scope>
    <source>
        <strain evidence="3 4">ATCC BAA-474</strain>
    </source>
</reference>
<dbReference type="SMART" id="SM00740">
    <property type="entry name" value="PASTA"/>
    <property type="match status" value="3"/>
</dbReference>
<dbReference type="CDD" id="cd06577">
    <property type="entry name" value="PASTA_pknB"/>
    <property type="match status" value="3"/>
</dbReference>
<dbReference type="Gene3D" id="3.30.10.20">
    <property type="match status" value="3"/>
</dbReference>
<dbReference type="HOGENOM" id="CLU_061566_4_0_0"/>
<proteinExistence type="predicted"/>
<comment type="caution">
    <text evidence="3">The sequence shown here is derived from an EMBL/GenBank/DDBJ whole genome shotgun (WGS) entry which is preliminary data.</text>
</comment>
<dbReference type="Pfam" id="PF03793">
    <property type="entry name" value="PASTA"/>
    <property type="match status" value="3"/>
</dbReference>
<sequence length="233" mass="25751">MKKYLAYLLSCILIVFICFFSFNIFLKTYFNKSFYSLPNLVGMNLKQIEKIPSIDKVNVIVAGNDFSDLPIGTIFKQNPAPEKIVKEGRTVRVWLSKGKDDYTMPDFTNKNLIEVSAKLQEEGVKIKKVSYTSSNLPYNTVLATTPSLGQNTQKNKGVSLLLSNSNSVASVEVPDTIGFTYEEATNELISKGLIVGVVKEKVIPNLEKGIVVETTHIGETVPAGTIIDIVVSY</sequence>
<evidence type="ECO:0000259" key="2">
    <source>
        <dbReference type="PROSITE" id="PS51178"/>
    </source>
</evidence>
<dbReference type="SUPFAM" id="SSF54184">
    <property type="entry name" value="Penicillin-binding protein 2x (pbp-2x), c-terminal domain"/>
    <property type="match status" value="1"/>
</dbReference>
<gene>
    <name evidence="3" type="ORF">HMPREF0202_00290</name>
</gene>